<comment type="caution">
    <text evidence="1">The sequence shown here is derived from an EMBL/GenBank/DDBJ whole genome shotgun (WGS) entry which is preliminary data.</text>
</comment>
<dbReference type="Proteomes" id="UP000295662">
    <property type="component" value="Unassembled WGS sequence"/>
</dbReference>
<organism evidence="1 2">
    <name type="scientific">Prosthecobacter fusiformis</name>
    <dbReference type="NCBI Taxonomy" id="48464"/>
    <lineage>
        <taxon>Bacteria</taxon>
        <taxon>Pseudomonadati</taxon>
        <taxon>Verrucomicrobiota</taxon>
        <taxon>Verrucomicrobiia</taxon>
        <taxon>Verrucomicrobiales</taxon>
        <taxon>Verrucomicrobiaceae</taxon>
        <taxon>Prosthecobacter</taxon>
    </lineage>
</organism>
<evidence type="ECO:0000313" key="2">
    <source>
        <dbReference type="Proteomes" id="UP000295662"/>
    </source>
</evidence>
<keyword evidence="2" id="KW-1185">Reference proteome</keyword>
<proteinExistence type="predicted"/>
<name>A0A4R7RLH3_9BACT</name>
<reference evidence="1 2" key="1">
    <citation type="submission" date="2019-03" db="EMBL/GenBank/DDBJ databases">
        <title>Genomic Encyclopedia of Archaeal and Bacterial Type Strains, Phase II (KMG-II): from individual species to whole genera.</title>
        <authorList>
            <person name="Goeker M."/>
        </authorList>
    </citation>
    <scope>NUCLEOTIDE SEQUENCE [LARGE SCALE GENOMIC DNA]</scope>
    <source>
        <strain evidence="1 2">ATCC 25309</strain>
    </source>
</reference>
<sequence>MPAIIRGGGRNQTFDAYKRALQIRKADELPLLLVDSEDLVAEGCDAWKHLKSRKADNWEKPPQAGDQDAYLMITCMETWFLADREALQKYFHDCWRDSAIPKWANLEEIPKESVFQALSKATADCGKKAYSKGKAAFDLLKAIDPSKVESVCPSAKKLLDRLRNK</sequence>
<evidence type="ECO:0000313" key="1">
    <source>
        <dbReference type="EMBL" id="TDU64616.1"/>
    </source>
</evidence>
<dbReference type="InterPro" id="IPR025455">
    <property type="entry name" value="DUF4276"/>
</dbReference>
<protein>
    <submittedName>
        <fullName evidence="1">Uncharacterized protein DUF4276</fullName>
    </submittedName>
</protein>
<dbReference type="EMBL" id="SOCA01000010">
    <property type="protein sequence ID" value="TDU64616.1"/>
    <property type="molecule type" value="Genomic_DNA"/>
</dbReference>
<dbReference type="Pfam" id="PF14103">
    <property type="entry name" value="DUF4276"/>
    <property type="match status" value="1"/>
</dbReference>
<gene>
    <name evidence="1" type="ORF">EI77_04067</name>
</gene>
<dbReference type="AlphaFoldDB" id="A0A4R7RLH3"/>
<accession>A0A4R7RLH3</accession>